<name>A0A9W8II68_9FUNG</name>
<evidence type="ECO:0000256" key="1">
    <source>
        <dbReference type="SAM" id="MobiDB-lite"/>
    </source>
</evidence>
<keyword evidence="3" id="KW-1185">Reference proteome</keyword>
<evidence type="ECO:0000313" key="2">
    <source>
        <dbReference type="EMBL" id="KAJ2864265.1"/>
    </source>
</evidence>
<evidence type="ECO:0000313" key="3">
    <source>
        <dbReference type="Proteomes" id="UP001140074"/>
    </source>
</evidence>
<feature type="compositionally biased region" description="Low complexity" evidence="1">
    <location>
        <begin position="11"/>
        <end position="26"/>
    </location>
</feature>
<feature type="region of interest" description="Disordered" evidence="1">
    <location>
        <begin position="1"/>
        <end position="40"/>
    </location>
</feature>
<protein>
    <submittedName>
        <fullName evidence="2">Uncharacterized protein</fullName>
    </submittedName>
</protein>
<proteinExistence type="predicted"/>
<dbReference type="EMBL" id="JANBUY010000093">
    <property type="protein sequence ID" value="KAJ2864265.1"/>
    <property type="molecule type" value="Genomic_DNA"/>
</dbReference>
<reference evidence="2" key="1">
    <citation type="submission" date="2022-07" db="EMBL/GenBank/DDBJ databases">
        <title>Phylogenomic reconstructions and comparative analyses of Kickxellomycotina fungi.</title>
        <authorList>
            <person name="Reynolds N.K."/>
            <person name="Stajich J.E."/>
            <person name="Barry K."/>
            <person name="Grigoriev I.V."/>
            <person name="Crous P."/>
            <person name="Smith M.E."/>
        </authorList>
    </citation>
    <scope>NUCLEOTIDE SEQUENCE</scope>
    <source>
        <strain evidence="2">RSA 476</strain>
    </source>
</reference>
<dbReference type="Proteomes" id="UP001140074">
    <property type="component" value="Unassembled WGS sequence"/>
</dbReference>
<dbReference type="AlphaFoldDB" id="A0A9W8II68"/>
<comment type="caution">
    <text evidence="2">The sequence shown here is derived from an EMBL/GenBank/DDBJ whole genome shotgun (WGS) entry which is preliminary data.</text>
</comment>
<gene>
    <name evidence="2" type="ORF">GGH94_003043</name>
</gene>
<accession>A0A9W8II68</accession>
<organism evidence="2 3">
    <name type="scientific">Coemansia aciculifera</name>
    <dbReference type="NCBI Taxonomy" id="417176"/>
    <lineage>
        <taxon>Eukaryota</taxon>
        <taxon>Fungi</taxon>
        <taxon>Fungi incertae sedis</taxon>
        <taxon>Zoopagomycota</taxon>
        <taxon>Kickxellomycotina</taxon>
        <taxon>Kickxellomycetes</taxon>
        <taxon>Kickxellales</taxon>
        <taxon>Kickxellaceae</taxon>
        <taxon>Coemansia</taxon>
    </lineage>
</organism>
<sequence>MGSSGHALRNSAASSSTRQQRSSARSHPYSAVNKSRPQHTHIASRINETALLSLATTAVVRPMTTTATLSTAINSELGVSPIADSTVGSILADDWSPFSSLAVQQCMSSGPSAPSSSLLGHMERTPMYSPEQRPTYYAPVARPNNPPVLTTYAGYKYPFERITVRVLDIDSGEFLSQFHHR</sequence>